<dbReference type="Proteomes" id="UP000689195">
    <property type="component" value="Unassembled WGS sequence"/>
</dbReference>
<name>A0A8S1U1A7_9CILI</name>
<comment type="caution">
    <text evidence="2">The sequence shown here is derived from an EMBL/GenBank/DDBJ whole genome shotgun (WGS) entry which is preliminary data.</text>
</comment>
<keyword evidence="1" id="KW-0472">Membrane</keyword>
<protein>
    <submittedName>
        <fullName evidence="2">Uncharacterized protein</fullName>
    </submittedName>
</protein>
<reference evidence="2" key="1">
    <citation type="submission" date="2021-01" db="EMBL/GenBank/DDBJ databases">
        <authorList>
            <consortium name="Genoscope - CEA"/>
            <person name="William W."/>
        </authorList>
    </citation>
    <scope>NUCLEOTIDE SEQUENCE</scope>
</reference>
<organism evidence="2 3">
    <name type="scientific">Paramecium pentaurelia</name>
    <dbReference type="NCBI Taxonomy" id="43138"/>
    <lineage>
        <taxon>Eukaryota</taxon>
        <taxon>Sar</taxon>
        <taxon>Alveolata</taxon>
        <taxon>Ciliophora</taxon>
        <taxon>Intramacronucleata</taxon>
        <taxon>Oligohymenophorea</taxon>
        <taxon>Peniculida</taxon>
        <taxon>Parameciidae</taxon>
        <taxon>Paramecium</taxon>
    </lineage>
</organism>
<dbReference type="AlphaFoldDB" id="A0A8S1U1A7"/>
<proteinExistence type="predicted"/>
<gene>
    <name evidence="2" type="ORF">PPENT_87.1.T0310201</name>
</gene>
<keyword evidence="1" id="KW-0812">Transmembrane</keyword>
<dbReference type="EMBL" id="CAJJDO010000031">
    <property type="protein sequence ID" value="CAD8158164.1"/>
    <property type="molecule type" value="Genomic_DNA"/>
</dbReference>
<dbReference type="OrthoDB" id="307800at2759"/>
<feature type="transmembrane region" description="Helical" evidence="1">
    <location>
        <begin position="100"/>
        <end position="121"/>
    </location>
</feature>
<sequence length="176" mass="21191">MLRVFKAKTREYIKETIELSNLQFPWKFGGFPHEPKDGQLNGFTDWRRIINEEKLQELTTEYFQKINDLQPLRLERIVEHSLMSQIYRELMRTINILQNMILNALIFKFTTLKIFFVQVFIQEDKEINHQKSGISTKISTDMIFFVYGEKDHLLQIKQLFPFLLMSHLKLKDQSQF</sequence>
<keyword evidence="3" id="KW-1185">Reference proteome</keyword>
<evidence type="ECO:0000313" key="3">
    <source>
        <dbReference type="Proteomes" id="UP000689195"/>
    </source>
</evidence>
<evidence type="ECO:0000313" key="2">
    <source>
        <dbReference type="EMBL" id="CAD8158164.1"/>
    </source>
</evidence>
<accession>A0A8S1U1A7</accession>
<keyword evidence="1" id="KW-1133">Transmembrane helix</keyword>
<evidence type="ECO:0000256" key="1">
    <source>
        <dbReference type="SAM" id="Phobius"/>
    </source>
</evidence>